<dbReference type="EMBL" id="ML143461">
    <property type="protein sequence ID" value="TBU25423.1"/>
    <property type="molecule type" value="Genomic_DNA"/>
</dbReference>
<organism evidence="1">
    <name type="scientific">Dichomitus squalens</name>
    <dbReference type="NCBI Taxonomy" id="114155"/>
    <lineage>
        <taxon>Eukaryota</taxon>
        <taxon>Fungi</taxon>
        <taxon>Dikarya</taxon>
        <taxon>Basidiomycota</taxon>
        <taxon>Agaricomycotina</taxon>
        <taxon>Agaricomycetes</taxon>
        <taxon>Polyporales</taxon>
        <taxon>Polyporaceae</taxon>
        <taxon>Dichomitus</taxon>
    </lineage>
</organism>
<sequence length="162" mass="18401">MSVFPRYPKNYRTIRLPERTQVKICIRPFRRLPQHPTWPGCDQYVSAIETLQIVDPILSCFCDGAYDASEHQTQSNCSILILRFITIASATERKTWLVDCIFVGATSSPTPFARGTYEWIAERLFTGLDFGCFYACSPALRLGTLLSHIAPARIRHRRCGGL</sequence>
<accession>A0A4V2JZK0</accession>
<protein>
    <submittedName>
        <fullName evidence="1">Uncharacterized protein</fullName>
    </submittedName>
</protein>
<dbReference type="AlphaFoldDB" id="A0A4V2JZK0"/>
<gene>
    <name evidence="1" type="ORF">BD311DRAFT_498203</name>
</gene>
<evidence type="ECO:0000313" key="1">
    <source>
        <dbReference type="EMBL" id="TBU25423.1"/>
    </source>
</evidence>
<reference evidence="1" key="1">
    <citation type="submission" date="2019-01" db="EMBL/GenBank/DDBJ databases">
        <title>Draft genome sequences of three monokaryotic isolates of the white-rot basidiomycete fungus Dichomitus squalens.</title>
        <authorList>
            <consortium name="DOE Joint Genome Institute"/>
            <person name="Lopez S.C."/>
            <person name="Andreopoulos B."/>
            <person name="Pangilinan J."/>
            <person name="Lipzen A."/>
            <person name="Riley R."/>
            <person name="Ahrendt S."/>
            <person name="Ng V."/>
            <person name="Barry K."/>
            <person name="Daum C."/>
            <person name="Grigoriev I.V."/>
            <person name="Hilden K.S."/>
            <person name="Makela M.R."/>
            <person name="de Vries R.P."/>
        </authorList>
    </citation>
    <scope>NUCLEOTIDE SEQUENCE [LARGE SCALE GENOMIC DNA]</scope>
    <source>
        <strain evidence="1">OM18370.1</strain>
    </source>
</reference>
<name>A0A4V2JZK0_9APHY</name>
<dbReference type="Proteomes" id="UP000292957">
    <property type="component" value="Unassembled WGS sequence"/>
</dbReference>
<proteinExistence type="predicted"/>